<keyword evidence="5" id="KW-0520">NAD</keyword>
<reference evidence="8" key="1">
    <citation type="submission" date="2019-08" db="EMBL/GenBank/DDBJ databases">
        <authorList>
            <person name="Kucharzyk K."/>
            <person name="Murdoch R.W."/>
            <person name="Higgins S."/>
            <person name="Loffler F."/>
        </authorList>
    </citation>
    <scope>NUCLEOTIDE SEQUENCE</scope>
</reference>
<dbReference type="EMBL" id="VSSQ01038449">
    <property type="protein sequence ID" value="MPM91389.1"/>
    <property type="molecule type" value="Genomic_DNA"/>
</dbReference>
<dbReference type="PANTHER" id="PTHR43275:SF1">
    <property type="entry name" value="D-MALATE DEHYDROGENASE [DECARBOXYLATING]"/>
    <property type="match status" value="1"/>
</dbReference>
<evidence type="ECO:0000256" key="2">
    <source>
        <dbReference type="ARBA" id="ARBA00001946"/>
    </source>
</evidence>
<dbReference type="GO" id="GO:0046872">
    <property type="term" value="F:metal ion binding"/>
    <property type="evidence" value="ECO:0007669"/>
    <property type="project" value="UniProtKB-KW"/>
</dbReference>
<comment type="cofactor">
    <cofactor evidence="1">
        <name>Mn(2+)</name>
        <dbReference type="ChEBI" id="CHEBI:29035"/>
    </cofactor>
</comment>
<keyword evidence="4 8" id="KW-0560">Oxidoreductase</keyword>
<dbReference type="PANTHER" id="PTHR43275">
    <property type="entry name" value="D-MALATE DEHYDROGENASE [DECARBOXYLATING]"/>
    <property type="match status" value="1"/>
</dbReference>
<evidence type="ECO:0000256" key="3">
    <source>
        <dbReference type="ARBA" id="ARBA00022723"/>
    </source>
</evidence>
<dbReference type="Pfam" id="PF00180">
    <property type="entry name" value="Iso_dh"/>
    <property type="match status" value="1"/>
</dbReference>
<dbReference type="Gene3D" id="3.40.718.10">
    <property type="entry name" value="Isopropylmalate Dehydrogenase"/>
    <property type="match status" value="1"/>
</dbReference>
<dbReference type="InterPro" id="IPR024084">
    <property type="entry name" value="IsoPropMal-DH-like_dom"/>
</dbReference>
<comment type="cofactor">
    <cofactor evidence="2">
        <name>Mg(2+)</name>
        <dbReference type="ChEBI" id="CHEBI:18420"/>
    </cofactor>
</comment>
<comment type="caution">
    <text evidence="8">The sequence shown here is derived from an EMBL/GenBank/DDBJ whole genome shotgun (WGS) entry which is preliminary data.</text>
</comment>
<evidence type="ECO:0000259" key="7">
    <source>
        <dbReference type="Pfam" id="PF00180"/>
    </source>
</evidence>
<keyword evidence="3" id="KW-0479">Metal-binding</keyword>
<evidence type="ECO:0000256" key="5">
    <source>
        <dbReference type="ARBA" id="ARBA00023027"/>
    </source>
</evidence>
<evidence type="ECO:0000256" key="4">
    <source>
        <dbReference type="ARBA" id="ARBA00023002"/>
    </source>
</evidence>
<dbReference type="SUPFAM" id="SSF53659">
    <property type="entry name" value="Isocitrate/Isopropylmalate dehydrogenase-like"/>
    <property type="match status" value="1"/>
</dbReference>
<dbReference type="InterPro" id="IPR050501">
    <property type="entry name" value="ICDH/IPMDH"/>
</dbReference>
<organism evidence="8">
    <name type="scientific">bioreactor metagenome</name>
    <dbReference type="NCBI Taxonomy" id="1076179"/>
    <lineage>
        <taxon>unclassified sequences</taxon>
        <taxon>metagenomes</taxon>
        <taxon>ecological metagenomes</taxon>
    </lineage>
</organism>
<feature type="domain" description="Isopropylmalate dehydrogenase-like" evidence="7">
    <location>
        <begin position="1"/>
        <end position="74"/>
    </location>
</feature>
<name>A0A645DQ64_9ZZZZ</name>
<keyword evidence="6" id="KW-0464">Manganese</keyword>
<dbReference type="GO" id="GO:0047046">
    <property type="term" value="F:homoisocitrate dehydrogenase activity"/>
    <property type="evidence" value="ECO:0007669"/>
    <property type="project" value="UniProtKB-EC"/>
</dbReference>
<dbReference type="EC" id="1.1.1.87" evidence="8"/>
<dbReference type="AlphaFoldDB" id="A0A645DQ64"/>
<evidence type="ECO:0000256" key="6">
    <source>
        <dbReference type="ARBA" id="ARBA00023211"/>
    </source>
</evidence>
<accession>A0A645DQ64</accession>
<proteinExistence type="predicted"/>
<evidence type="ECO:0000256" key="1">
    <source>
        <dbReference type="ARBA" id="ARBA00001936"/>
    </source>
</evidence>
<evidence type="ECO:0000313" key="8">
    <source>
        <dbReference type="EMBL" id="MPM91389.1"/>
    </source>
</evidence>
<protein>
    <submittedName>
        <fullName evidence="8">Homoisocitrate dehydrogenase</fullName>
        <ecNumber evidence="8">1.1.1.87</ecNumber>
    </submittedName>
</protein>
<gene>
    <name evidence="8" type="primary">hicd_10</name>
    <name evidence="8" type="ORF">SDC9_138517</name>
</gene>
<sequence>MFEPAHGSAPKYAGLDKVNPVATVLAGAWMLDYLGEKEKSEAIFKATERVISEGKYVTYDLGGNAKLSQMTDEIAKHTAEILK</sequence>